<proteinExistence type="predicted"/>
<comment type="caution">
    <text evidence="1">The sequence shown here is derived from an EMBL/GenBank/DDBJ whole genome shotgun (WGS) entry which is preliminary data.</text>
</comment>
<dbReference type="EMBL" id="CM045872">
    <property type="protein sequence ID" value="KAI7949636.1"/>
    <property type="molecule type" value="Genomic_DNA"/>
</dbReference>
<dbReference type="Proteomes" id="UP001060170">
    <property type="component" value="Chromosome 8"/>
</dbReference>
<reference evidence="2" key="2">
    <citation type="journal article" date="2018" name="Mol. Plant Microbe Interact.">
        <title>Genome sequence resources for the wheat stripe rust pathogen (Puccinia striiformis f. sp. tritici) and the barley stripe rust pathogen (Puccinia striiformis f. sp. hordei).</title>
        <authorList>
            <person name="Xia C."/>
            <person name="Wang M."/>
            <person name="Yin C."/>
            <person name="Cornejo O.E."/>
            <person name="Hulbert S.H."/>
            <person name="Chen X."/>
        </authorList>
    </citation>
    <scope>NUCLEOTIDE SEQUENCE [LARGE SCALE GENOMIC DNA]</scope>
    <source>
        <strain evidence="2">93-210</strain>
    </source>
</reference>
<reference evidence="2" key="1">
    <citation type="journal article" date="2018" name="BMC Genomics">
        <title>Genomic insights into host adaptation between the wheat stripe rust pathogen (Puccinia striiformis f. sp. tritici) and the barley stripe rust pathogen (Puccinia striiformis f. sp. hordei).</title>
        <authorList>
            <person name="Xia C."/>
            <person name="Wang M."/>
            <person name="Yin C."/>
            <person name="Cornejo O.E."/>
            <person name="Hulbert S.H."/>
            <person name="Chen X."/>
        </authorList>
    </citation>
    <scope>NUCLEOTIDE SEQUENCE [LARGE SCALE GENOMIC DNA]</scope>
    <source>
        <strain evidence="2">93-210</strain>
    </source>
</reference>
<evidence type="ECO:0000313" key="2">
    <source>
        <dbReference type="Proteomes" id="UP001060170"/>
    </source>
</evidence>
<accession>A0ACC0EAH1</accession>
<sequence length="365" mass="42126">MHRQQAYPSIMEDRQDPSIEAAELNKDLRNRVHSNLFPILRHQIIIASRALDPINLSGEPLSTLQSILMIQSQLDHTLNQFPSALQRIGRVMSTLRSGRTNDQYLKEFKYFRGGLFYLYTSRVIKELVKLFKQSYRLIRQMGLSFERNHDPTRIDATRQLILEHTSSACKEIDSAIEWLEGSEFDLVQWDWPSEICNINEQLEDLMYLINHASLDQADSKPTNELLNQRNMRLAKTIPPIVKLSRLYRGGGMNIKRLPFSTGMCSDQLESLGALAKKVRQDLGSFLSVLTNAHTVEEAFTYNMLINTAETLFEHLNSALFLITLYVVPLVPDTIDSPVQNYFKTWFITWYNQFRLAIHQLEDASG</sequence>
<gene>
    <name evidence="1" type="ORF">MJO28_008457</name>
</gene>
<protein>
    <submittedName>
        <fullName evidence="1">Uncharacterized protein</fullName>
    </submittedName>
</protein>
<name>A0ACC0EAH1_9BASI</name>
<evidence type="ECO:0000313" key="1">
    <source>
        <dbReference type="EMBL" id="KAI7949636.1"/>
    </source>
</evidence>
<keyword evidence="2" id="KW-1185">Reference proteome</keyword>
<reference evidence="1 2" key="3">
    <citation type="journal article" date="2022" name="Microbiol. Spectr.">
        <title>Folding features and dynamics of 3D genome architecture in plant fungal pathogens.</title>
        <authorList>
            <person name="Xia C."/>
        </authorList>
    </citation>
    <scope>NUCLEOTIDE SEQUENCE [LARGE SCALE GENOMIC DNA]</scope>
    <source>
        <strain evidence="1 2">93-210</strain>
    </source>
</reference>
<organism evidence="1 2">
    <name type="scientific">Puccinia striiformis f. sp. tritici</name>
    <dbReference type="NCBI Taxonomy" id="168172"/>
    <lineage>
        <taxon>Eukaryota</taxon>
        <taxon>Fungi</taxon>
        <taxon>Dikarya</taxon>
        <taxon>Basidiomycota</taxon>
        <taxon>Pucciniomycotina</taxon>
        <taxon>Pucciniomycetes</taxon>
        <taxon>Pucciniales</taxon>
        <taxon>Pucciniaceae</taxon>
        <taxon>Puccinia</taxon>
    </lineage>
</organism>